<evidence type="ECO:0000313" key="2">
    <source>
        <dbReference type="EMBL" id="CDH57563.1"/>
    </source>
</evidence>
<reference evidence="2" key="1">
    <citation type="submission" date="2013-08" db="EMBL/GenBank/DDBJ databases">
        <title>Gene expansion shapes genome architecture in the human pathogen Lichtheimia corymbifera: an evolutionary genomics analysis in the ancient terrestrial Mucorales (Mucoromycotina).</title>
        <authorList>
            <person name="Schwartze V.U."/>
            <person name="Winter S."/>
            <person name="Shelest E."/>
            <person name="Marcet-Houben M."/>
            <person name="Horn F."/>
            <person name="Wehner S."/>
            <person name="Hoffmann K."/>
            <person name="Riege K."/>
            <person name="Sammeth M."/>
            <person name="Nowrousian M."/>
            <person name="Valiante V."/>
            <person name="Linde J."/>
            <person name="Jacobsen I.D."/>
            <person name="Marz M."/>
            <person name="Brakhage A.A."/>
            <person name="Gabaldon T."/>
            <person name="Bocker S."/>
            <person name="Voigt K."/>
        </authorList>
    </citation>
    <scope>NUCLEOTIDE SEQUENCE [LARGE SCALE GENOMIC DNA]</scope>
    <source>
        <strain evidence="2">FSU 9682</strain>
    </source>
</reference>
<evidence type="ECO:0000313" key="3">
    <source>
        <dbReference type="Proteomes" id="UP000027586"/>
    </source>
</evidence>
<protein>
    <submittedName>
        <fullName evidence="2">Uncharacterized protein</fullName>
    </submittedName>
</protein>
<accession>A0A068S5D1</accession>
<dbReference type="OrthoDB" id="2284644at2759"/>
<keyword evidence="3" id="KW-1185">Reference proteome</keyword>
<feature type="compositionally biased region" description="Basic and acidic residues" evidence="1">
    <location>
        <begin position="17"/>
        <end position="31"/>
    </location>
</feature>
<feature type="region of interest" description="Disordered" evidence="1">
    <location>
        <begin position="1"/>
        <end position="36"/>
    </location>
</feature>
<proteinExistence type="predicted"/>
<dbReference type="AlphaFoldDB" id="A0A068S5D1"/>
<comment type="caution">
    <text evidence="2">The sequence shown here is derived from an EMBL/GenBank/DDBJ whole genome shotgun (WGS) entry which is preliminary data.</text>
</comment>
<name>A0A068S5D1_9FUNG</name>
<evidence type="ECO:0000256" key="1">
    <source>
        <dbReference type="SAM" id="MobiDB-lite"/>
    </source>
</evidence>
<dbReference type="EMBL" id="CBTN010000047">
    <property type="protein sequence ID" value="CDH57563.1"/>
    <property type="molecule type" value="Genomic_DNA"/>
</dbReference>
<gene>
    <name evidence="2" type="ORF">LCOR_08485.1</name>
</gene>
<dbReference type="Proteomes" id="UP000027586">
    <property type="component" value="Unassembled WGS sequence"/>
</dbReference>
<sequence length="123" mass="14447">MSNRLAKRSLDLLLKSNHADKPKRNAPEKKSIKLPATKNGLKKIKYELRYGQQQRLKAKLVKQQKKSNPLESLYQEEAALDDNLERNLKILSSQKLKASDIEKEARAELLRFNKKMDYTRRRK</sequence>
<dbReference type="VEuPathDB" id="FungiDB:LCOR_08485.1"/>
<organism evidence="2 3">
    <name type="scientific">Lichtheimia corymbifera JMRC:FSU:9682</name>
    <dbReference type="NCBI Taxonomy" id="1263082"/>
    <lineage>
        <taxon>Eukaryota</taxon>
        <taxon>Fungi</taxon>
        <taxon>Fungi incertae sedis</taxon>
        <taxon>Mucoromycota</taxon>
        <taxon>Mucoromycotina</taxon>
        <taxon>Mucoromycetes</taxon>
        <taxon>Mucorales</taxon>
        <taxon>Lichtheimiaceae</taxon>
        <taxon>Lichtheimia</taxon>
    </lineage>
</organism>